<proteinExistence type="inferred from homology"/>
<dbReference type="Proteomes" id="UP000283523">
    <property type="component" value="Unassembled WGS sequence"/>
</dbReference>
<evidence type="ECO:0000313" key="7">
    <source>
        <dbReference type="EMBL" id="RIV23819.1"/>
    </source>
</evidence>
<reference evidence="7 8" key="1">
    <citation type="submission" date="2018-08" db="EMBL/GenBank/DDBJ databases">
        <title>Fibrisoma montanum sp. nov., isolated from Danxia mountain soil.</title>
        <authorList>
            <person name="Huang Y."/>
        </authorList>
    </citation>
    <scope>NUCLEOTIDE SEQUENCE [LARGE SCALE GENOMIC DNA]</scope>
    <source>
        <strain evidence="7 8">HYT19</strain>
    </source>
</reference>
<sequence>MKPILPAAQHSTHSMVQDANRIESFTTLYRHYAPKVYRLCFTLTKHPQLAQDCTQDIFLKVLSKIDSFNNRSTFSTWLYAITYNYCMDQIRVQKRLTTELLSDEVSNHVPDAGQSETIDWQLTILDRVLQHVRDEDVTLLRLKYERGISLRDLSQQYGVSEGALKMRLKRTRDEIRKLLSRPGASDLHA</sequence>
<keyword evidence="2" id="KW-0805">Transcription regulation</keyword>
<organism evidence="7 8">
    <name type="scientific">Fibrisoma montanum</name>
    <dbReference type="NCBI Taxonomy" id="2305895"/>
    <lineage>
        <taxon>Bacteria</taxon>
        <taxon>Pseudomonadati</taxon>
        <taxon>Bacteroidota</taxon>
        <taxon>Cytophagia</taxon>
        <taxon>Cytophagales</taxon>
        <taxon>Spirosomataceae</taxon>
        <taxon>Fibrisoma</taxon>
    </lineage>
</organism>
<evidence type="ECO:0000256" key="4">
    <source>
        <dbReference type="ARBA" id="ARBA00023125"/>
    </source>
</evidence>
<dbReference type="Pfam" id="PF04542">
    <property type="entry name" value="Sigma70_r2"/>
    <property type="match status" value="1"/>
</dbReference>
<keyword evidence="4" id="KW-0238">DNA-binding</keyword>
<dbReference type="SUPFAM" id="SSF88659">
    <property type="entry name" value="Sigma3 and sigma4 domains of RNA polymerase sigma factors"/>
    <property type="match status" value="1"/>
</dbReference>
<evidence type="ECO:0000259" key="6">
    <source>
        <dbReference type="Pfam" id="PF04542"/>
    </source>
</evidence>
<evidence type="ECO:0000313" key="8">
    <source>
        <dbReference type="Proteomes" id="UP000283523"/>
    </source>
</evidence>
<evidence type="ECO:0000256" key="5">
    <source>
        <dbReference type="ARBA" id="ARBA00023163"/>
    </source>
</evidence>
<dbReference type="AlphaFoldDB" id="A0A418MBS9"/>
<evidence type="ECO:0000256" key="3">
    <source>
        <dbReference type="ARBA" id="ARBA00023082"/>
    </source>
</evidence>
<dbReference type="InterPro" id="IPR036388">
    <property type="entry name" value="WH-like_DNA-bd_sf"/>
</dbReference>
<dbReference type="PANTHER" id="PTHR43133">
    <property type="entry name" value="RNA POLYMERASE ECF-TYPE SIGMA FACTO"/>
    <property type="match status" value="1"/>
</dbReference>
<gene>
    <name evidence="7" type="ORF">DYU11_12695</name>
</gene>
<feature type="domain" description="RNA polymerase sigma-70 region 2" evidence="6">
    <location>
        <begin position="28"/>
        <end position="95"/>
    </location>
</feature>
<dbReference type="InterPro" id="IPR007627">
    <property type="entry name" value="RNA_pol_sigma70_r2"/>
</dbReference>
<dbReference type="SUPFAM" id="SSF88946">
    <property type="entry name" value="Sigma2 domain of RNA polymerase sigma factors"/>
    <property type="match status" value="1"/>
</dbReference>
<dbReference type="Gene3D" id="1.10.1740.10">
    <property type="match status" value="1"/>
</dbReference>
<dbReference type="InterPro" id="IPR014284">
    <property type="entry name" value="RNA_pol_sigma-70_dom"/>
</dbReference>
<evidence type="ECO:0000256" key="2">
    <source>
        <dbReference type="ARBA" id="ARBA00023015"/>
    </source>
</evidence>
<protein>
    <submittedName>
        <fullName evidence="7">Sigma-70 family RNA polymerase sigma factor</fullName>
    </submittedName>
</protein>
<keyword evidence="8" id="KW-1185">Reference proteome</keyword>
<comment type="similarity">
    <text evidence="1">Belongs to the sigma-70 factor family. ECF subfamily.</text>
</comment>
<dbReference type="NCBIfam" id="TIGR02937">
    <property type="entry name" value="sigma70-ECF"/>
    <property type="match status" value="1"/>
</dbReference>
<keyword evidence="3" id="KW-0731">Sigma factor</keyword>
<dbReference type="GO" id="GO:0016987">
    <property type="term" value="F:sigma factor activity"/>
    <property type="evidence" value="ECO:0007669"/>
    <property type="project" value="UniProtKB-KW"/>
</dbReference>
<dbReference type="EMBL" id="QXED01000003">
    <property type="protein sequence ID" value="RIV23819.1"/>
    <property type="molecule type" value="Genomic_DNA"/>
</dbReference>
<accession>A0A418MBS9</accession>
<dbReference type="GO" id="GO:0006352">
    <property type="term" value="P:DNA-templated transcription initiation"/>
    <property type="evidence" value="ECO:0007669"/>
    <property type="project" value="InterPro"/>
</dbReference>
<dbReference type="Gene3D" id="1.10.10.10">
    <property type="entry name" value="Winged helix-like DNA-binding domain superfamily/Winged helix DNA-binding domain"/>
    <property type="match status" value="1"/>
</dbReference>
<comment type="caution">
    <text evidence="7">The sequence shown here is derived from an EMBL/GenBank/DDBJ whole genome shotgun (WGS) entry which is preliminary data.</text>
</comment>
<dbReference type="InterPro" id="IPR039425">
    <property type="entry name" value="RNA_pol_sigma-70-like"/>
</dbReference>
<keyword evidence="5" id="KW-0804">Transcription</keyword>
<dbReference type="InterPro" id="IPR013324">
    <property type="entry name" value="RNA_pol_sigma_r3/r4-like"/>
</dbReference>
<dbReference type="InterPro" id="IPR013325">
    <property type="entry name" value="RNA_pol_sigma_r2"/>
</dbReference>
<dbReference type="GO" id="GO:0003677">
    <property type="term" value="F:DNA binding"/>
    <property type="evidence" value="ECO:0007669"/>
    <property type="project" value="UniProtKB-KW"/>
</dbReference>
<dbReference type="PANTHER" id="PTHR43133:SF8">
    <property type="entry name" value="RNA POLYMERASE SIGMA FACTOR HI_1459-RELATED"/>
    <property type="match status" value="1"/>
</dbReference>
<evidence type="ECO:0000256" key="1">
    <source>
        <dbReference type="ARBA" id="ARBA00010641"/>
    </source>
</evidence>
<name>A0A418MBS9_9BACT</name>